<sequence length="201" mass="20900">MDSPPRASATALSAPWFRGDEGEVREDLLRANRGERDLGPAPAAGEAVRATLLGFDTAAGALTGPGPTDSLASRGPSSTLKTRMEKPTGKKNKTQTPEAEVHVQKDTAKEEKASGKEQPNQSPALAQKHRKEAHLSPENEEHMAGLGPEHSPAPPTAASPVAPVLASALPPAPLKTGLQTLCPLCPESISVQPGRRPVSLG</sequence>
<dbReference type="Proteomes" id="UP000242450">
    <property type="component" value="Chromosome 21"/>
</dbReference>
<dbReference type="OrthoDB" id="427030at2759"/>
<evidence type="ECO:0000313" key="3">
    <source>
        <dbReference type="Proteomes" id="UP000242450"/>
    </source>
</evidence>
<comment type="caution">
    <text evidence="2">The sequence shown here is derived from an EMBL/GenBank/DDBJ whole genome shotgun (WGS) entry which is preliminary data.</text>
</comment>
<protein>
    <submittedName>
        <fullName evidence="2">Uncharacterized protein</fullName>
    </submittedName>
</protein>
<feature type="compositionally biased region" description="Basic and acidic residues" evidence="1">
    <location>
        <begin position="133"/>
        <end position="143"/>
    </location>
</feature>
<name>A0A212CDL3_CEREH</name>
<feature type="compositionally biased region" description="Basic and acidic residues" evidence="1">
    <location>
        <begin position="99"/>
        <end position="115"/>
    </location>
</feature>
<reference evidence="2 3" key="1">
    <citation type="journal article" date="2018" name="Mol. Genet. Genomics">
        <title>The red deer Cervus elaphus genome CerEla1.0: sequencing, annotating, genes, and chromosomes.</title>
        <authorList>
            <person name="Bana N.A."/>
            <person name="Nyiri A."/>
            <person name="Nagy J."/>
            <person name="Frank K."/>
            <person name="Nagy T."/>
            <person name="Steger V."/>
            <person name="Schiller M."/>
            <person name="Lakatos P."/>
            <person name="Sugar L."/>
            <person name="Horn P."/>
            <person name="Barta E."/>
            <person name="Orosz L."/>
        </authorList>
    </citation>
    <scope>NUCLEOTIDE SEQUENCE [LARGE SCALE GENOMIC DNA]</scope>
    <source>
        <strain evidence="2">Hungarian</strain>
    </source>
</reference>
<accession>A0A212CDL3</accession>
<dbReference type="EMBL" id="MKHE01000021">
    <property type="protein sequence ID" value="OWK04089.1"/>
    <property type="molecule type" value="Genomic_DNA"/>
</dbReference>
<proteinExistence type="predicted"/>
<keyword evidence="3" id="KW-1185">Reference proteome</keyword>
<dbReference type="AlphaFoldDB" id="A0A212CDL3"/>
<evidence type="ECO:0000256" key="1">
    <source>
        <dbReference type="SAM" id="MobiDB-lite"/>
    </source>
</evidence>
<gene>
    <name evidence="2" type="ORF">Celaphus_00016142</name>
</gene>
<organism evidence="2 3">
    <name type="scientific">Cervus elaphus hippelaphus</name>
    <name type="common">European red deer</name>
    <dbReference type="NCBI Taxonomy" id="46360"/>
    <lineage>
        <taxon>Eukaryota</taxon>
        <taxon>Metazoa</taxon>
        <taxon>Chordata</taxon>
        <taxon>Craniata</taxon>
        <taxon>Vertebrata</taxon>
        <taxon>Euteleostomi</taxon>
        <taxon>Mammalia</taxon>
        <taxon>Eutheria</taxon>
        <taxon>Laurasiatheria</taxon>
        <taxon>Artiodactyla</taxon>
        <taxon>Ruminantia</taxon>
        <taxon>Pecora</taxon>
        <taxon>Cervidae</taxon>
        <taxon>Cervinae</taxon>
        <taxon>Cervus</taxon>
    </lineage>
</organism>
<evidence type="ECO:0000313" key="2">
    <source>
        <dbReference type="EMBL" id="OWK04089.1"/>
    </source>
</evidence>
<feature type="region of interest" description="Disordered" evidence="1">
    <location>
        <begin position="58"/>
        <end position="162"/>
    </location>
</feature>